<proteinExistence type="predicted"/>
<dbReference type="AlphaFoldDB" id="A0A0H5QEQ5"/>
<geneLocation type="plasmid" evidence="2">
    <name>pRGRH0279</name>
</geneLocation>
<accession>A0A0H5QEQ5</accession>
<reference evidence="2" key="1">
    <citation type="submission" date="2015-06" db="EMBL/GenBank/DDBJ databases">
        <authorList>
            <person name="Joergensen T."/>
        </authorList>
    </citation>
    <scope>NUCLEOTIDE SEQUENCE</scope>
    <source>
        <plasmid evidence="2">pRGRH0279</plasmid>
    </source>
</reference>
<name>A0A0H5QEQ5_9ZZZZ</name>
<evidence type="ECO:0000313" key="2">
    <source>
        <dbReference type="EMBL" id="CRY94562.1"/>
    </source>
</evidence>
<keyword evidence="1" id="KW-0175">Coiled coil</keyword>
<protein>
    <submittedName>
        <fullName evidence="2">Uncharacterized protein</fullName>
    </submittedName>
</protein>
<feature type="coiled-coil region" evidence="1">
    <location>
        <begin position="30"/>
        <end position="57"/>
    </location>
</feature>
<organism evidence="2">
    <name type="scientific">uncultured prokaryote</name>
    <dbReference type="NCBI Taxonomy" id="198431"/>
    <lineage>
        <taxon>unclassified sequences</taxon>
        <taxon>environmental samples</taxon>
    </lineage>
</organism>
<dbReference type="EMBL" id="LN852951">
    <property type="protein sequence ID" value="CRY94562.1"/>
    <property type="molecule type" value="Genomic_DNA"/>
</dbReference>
<evidence type="ECO:0000256" key="1">
    <source>
        <dbReference type="SAM" id="Coils"/>
    </source>
</evidence>
<reference evidence="2" key="2">
    <citation type="submission" date="2015-07" db="EMBL/GenBank/DDBJ databases">
        <title>Plasmids, circular viruses and viroids from rat gut.</title>
        <authorList>
            <person name="Jorgensen T.J."/>
            <person name="Hansen M.A."/>
            <person name="Xu Z."/>
            <person name="Tabak M.A."/>
            <person name="Sorensen S.J."/>
            <person name="Hansen L.H."/>
        </authorList>
    </citation>
    <scope>NUCLEOTIDE SEQUENCE</scope>
    <source>
        <plasmid evidence="2">pRGRH0279</plasmid>
    </source>
</reference>
<keyword evidence="2" id="KW-0614">Plasmid</keyword>
<sequence>MSEMKITNDKERMLILSALISHASKCRETIKLHSETKEALKENAIALTAEKAKNEMEEALTMIAKYYGLHLGNSKFYCLNCAPAEGEEHERMTEAMFARWSECSSCGKGAYYFVEPKVSGG</sequence>